<sequence length="51" mass="6269">MVWKFWSGKIKCPITDDDREWLEGCLLWYEQELGRDFILHRRTFTRTTGFS</sequence>
<dbReference type="Proteomes" id="UP000011135">
    <property type="component" value="Unassembled WGS sequence"/>
</dbReference>
<protein>
    <submittedName>
        <fullName evidence="1">Uncharacterized protein</fullName>
    </submittedName>
</protein>
<evidence type="ECO:0000313" key="2">
    <source>
        <dbReference type="Proteomes" id="UP000011135"/>
    </source>
</evidence>
<dbReference type="AlphaFoldDB" id="L8JUH8"/>
<accession>L8JUH8</accession>
<name>L8JUH8_9BACT</name>
<organism evidence="1 2">
    <name type="scientific">Fulvivirga imtechensis AK7</name>
    <dbReference type="NCBI Taxonomy" id="1237149"/>
    <lineage>
        <taxon>Bacteria</taxon>
        <taxon>Pseudomonadati</taxon>
        <taxon>Bacteroidota</taxon>
        <taxon>Cytophagia</taxon>
        <taxon>Cytophagales</taxon>
        <taxon>Fulvivirgaceae</taxon>
        <taxon>Fulvivirga</taxon>
    </lineage>
</organism>
<dbReference type="EMBL" id="AMZN01000022">
    <property type="protein sequence ID" value="ELR72435.1"/>
    <property type="molecule type" value="Genomic_DNA"/>
</dbReference>
<gene>
    <name evidence="1" type="ORF">C900_01518</name>
</gene>
<reference evidence="1 2" key="1">
    <citation type="submission" date="2012-12" db="EMBL/GenBank/DDBJ databases">
        <title>Genome assembly of Fulvivirga imtechensis AK7.</title>
        <authorList>
            <person name="Nupur N."/>
            <person name="Khatri I."/>
            <person name="Kumar R."/>
            <person name="Subramanian S."/>
            <person name="Pinnaka A."/>
        </authorList>
    </citation>
    <scope>NUCLEOTIDE SEQUENCE [LARGE SCALE GENOMIC DNA]</scope>
    <source>
        <strain evidence="1 2">AK7</strain>
    </source>
</reference>
<proteinExistence type="predicted"/>
<comment type="caution">
    <text evidence="1">The sequence shown here is derived from an EMBL/GenBank/DDBJ whole genome shotgun (WGS) entry which is preliminary data.</text>
</comment>
<evidence type="ECO:0000313" key="1">
    <source>
        <dbReference type="EMBL" id="ELR72435.1"/>
    </source>
</evidence>
<keyword evidence="2" id="KW-1185">Reference proteome</keyword>